<evidence type="ECO:0000256" key="5">
    <source>
        <dbReference type="SAM" id="MobiDB-lite"/>
    </source>
</evidence>
<feature type="compositionally biased region" description="Polar residues" evidence="5">
    <location>
        <begin position="110"/>
        <end position="129"/>
    </location>
</feature>
<protein>
    <recommendedName>
        <fullName evidence="6">RING-type domain-containing protein</fullName>
    </recommendedName>
</protein>
<evidence type="ECO:0000256" key="1">
    <source>
        <dbReference type="ARBA" id="ARBA00022723"/>
    </source>
</evidence>
<reference evidence="7" key="1">
    <citation type="journal article" date="2020" name="Stud. Mycol.">
        <title>101 Dothideomycetes genomes: a test case for predicting lifestyles and emergence of pathogens.</title>
        <authorList>
            <person name="Haridas S."/>
            <person name="Albert R."/>
            <person name="Binder M."/>
            <person name="Bloem J."/>
            <person name="Labutti K."/>
            <person name="Salamov A."/>
            <person name="Andreopoulos B."/>
            <person name="Baker S."/>
            <person name="Barry K."/>
            <person name="Bills G."/>
            <person name="Bluhm B."/>
            <person name="Cannon C."/>
            <person name="Castanera R."/>
            <person name="Culley D."/>
            <person name="Daum C."/>
            <person name="Ezra D."/>
            <person name="Gonzalez J."/>
            <person name="Henrissat B."/>
            <person name="Kuo A."/>
            <person name="Liang C."/>
            <person name="Lipzen A."/>
            <person name="Lutzoni F."/>
            <person name="Magnuson J."/>
            <person name="Mondo S."/>
            <person name="Nolan M."/>
            <person name="Ohm R."/>
            <person name="Pangilinan J."/>
            <person name="Park H.-J."/>
            <person name="Ramirez L."/>
            <person name="Alfaro M."/>
            <person name="Sun H."/>
            <person name="Tritt A."/>
            <person name="Yoshinaga Y."/>
            <person name="Zwiers L.-H."/>
            <person name="Turgeon B."/>
            <person name="Goodwin S."/>
            <person name="Spatafora J."/>
            <person name="Crous P."/>
            <person name="Grigoriev I."/>
        </authorList>
    </citation>
    <scope>NUCLEOTIDE SEQUENCE</scope>
    <source>
        <strain evidence="7">CBS 690.94</strain>
    </source>
</reference>
<evidence type="ECO:0000313" key="8">
    <source>
        <dbReference type="Proteomes" id="UP000799764"/>
    </source>
</evidence>
<keyword evidence="3" id="KW-0862">Zinc</keyword>
<evidence type="ECO:0000256" key="2">
    <source>
        <dbReference type="ARBA" id="ARBA00022771"/>
    </source>
</evidence>
<dbReference type="GO" id="GO:0008270">
    <property type="term" value="F:zinc ion binding"/>
    <property type="evidence" value="ECO:0007669"/>
    <property type="project" value="UniProtKB-KW"/>
</dbReference>
<keyword evidence="1" id="KW-0479">Metal-binding</keyword>
<dbReference type="AlphaFoldDB" id="A0A9P4PNJ1"/>
<dbReference type="EMBL" id="MU001497">
    <property type="protein sequence ID" value="KAF2447330.1"/>
    <property type="molecule type" value="Genomic_DNA"/>
</dbReference>
<dbReference type="InterPro" id="IPR013083">
    <property type="entry name" value="Znf_RING/FYVE/PHD"/>
</dbReference>
<evidence type="ECO:0000313" key="7">
    <source>
        <dbReference type="EMBL" id="KAF2447330.1"/>
    </source>
</evidence>
<organism evidence="7 8">
    <name type="scientific">Karstenula rhodostoma CBS 690.94</name>
    <dbReference type="NCBI Taxonomy" id="1392251"/>
    <lineage>
        <taxon>Eukaryota</taxon>
        <taxon>Fungi</taxon>
        <taxon>Dikarya</taxon>
        <taxon>Ascomycota</taxon>
        <taxon>Pezizomycotina</taxon>
        <taxon>Dothideomycetes</taxon>
        <taxon>Pleosporomycetidae</taxon>
        <taxon>Pleosporales</taxon>
        <taxon>Massarineae</taxon>
        <taxon>Didymosphaeriaceae</taxon>
        <taxon>Karstenula</taxon>
    </lineage>
</organism>
<gene>
    <name evidence="7" type="ORF">P171DRAFT_430228</name>
</gene>
<evidence type="ECO:0000259" key="6">
    <source>
        <dbReference type="PROSITE" id="PS50089"/>
    </source>
</evidence>
<accession>A0A9P4PNJ1</accession>
<keyword evidence="8" id="KW-1185">Reference proteome</keyword>
<proteinExistence type="predicted"/>
<feature type="domain" description="RING-type" evidence="6">
    <location>
        <begin position="170"/>
        <end position="213"/>
    </location>
</feature>
<sequence length="226" mass="24874">MHTTSGLHKKLLADVQLRATLTTRALRSGRDDKQESELLADFAYQMQVSMDIFNDEVKRQTGSLAGTTETEKLDDNFGPTLTKSTLLTVPRMDLPANNPKPARRRRADSFSLTRPSTSESDNTDATSPTCKPPPVDHPVSTVITSSPPKPVNSSPVVDPTSPESLQHARCPFCKRPPEHPNLTSCGHIVCCFCVGEEIDKAYEFGRHPTCPACLSEISRVTPLRYL</sequence>
<dbReference type="InterPro" id="IPR017907">
    <property type="entry name" value="Znf_RING_CS"/>
</dbReference>
<feature type="region of interest" description="Disordered" evidence="5">
    <location>
        <begin position="63"/>
        <end position="160"/>
    </location>
</feature>
<dbReference type="SUPFAM" id="SSF57850">
    <property type="entry name" value="RING/U-box"/>
    <property type="match status" value="1"/>
</dbReference>
<dbReference type="PROSITE" id="PS00518">
    <property type="entry name" value="ZF_RING_1"/>
    <property type="match status" value="1"/>
</dbReference>
<keyword evidence="2 4" id="KW-0863">Zinc-finger</keyword>
<comment type="caution">
    <text evidence="7">The sequence shown here is derived from an EMBL/GenBank/DDBJ whole genome shotgun (WGS) entry which is preliminary data.</text>
</comment>
<evidence type="ECO:0000256" key="3">
    <source>
        <dbReference type="ARBA" id="ARBA00022833"/>
    </source>
</evidence>
<evidence type="ECO:0000256" key="4">
    <source>
        <dbReference type="PROSITE-ProRule" id="PRU00175"/>
    </source>
</evidence>
<dbReference type="Proteomes" id="UP000799764">
    <property type="component" value="Unassembled WGS sequence"/>
</dbReference>
<name>A0A9P4PNJ1_9PLEO</name>
<dbReference type="Gene3D" id="3.30.40.10">
    <property type="entry name" value="Zinc/RING finger domain, C3HC4 (zinc finger)"/>
    <property type="match status" value="1"/>
</dbReference>
<dbReference type="InterPro" id="IPR001841">
    <property type="entry name" value="Znf_RING"/>
</dbReference>
<dbReference type="PROSITE" id="PS50089">
    <property type="entry name" value="ZF_RING_2"/>
    <property type="match status" value="1"/>
</dbReference>